<keyword evidence="5 9" id="KW-0479">Metal-binding</keyword>
<accession>A0A9W8V7E5</accession>
<dbReference type="GO" id="GO:0004497">
    <property type="term" value="F:monooxygenase activity"/>
    <property type="evidence" value="ECO:0007669"/>
    <property type="project" value="UniProtKB-KW"/>
</dbReference>
<dbReference type="AlphaFoldDB" id="A0A9W8V7E5"/>
<gene>
    <name evidence="10" type="ORF">NW762_013746</name>
</gene>
<evidence type="ECO:0000256" key="5">
    <source>
        <dbReference type="ARBA" id="ARBA00022723"/>
    </source>
</evidence>
<dbReference type="InterPro" id="IPR036396">
    <property type="entry name" value="Cyt_P450_sf"/>
</dbReference>
<evidence type="ECO:0000256" key="6">
    <source>
        <dbReference type="ARBA" id="ARBA00023002"/>
    </source>
</evidence>
<dbReference type="Gene3D" id="1.10.630.10">
    <property type="entry name" value="Cytochrome P450"/>
    <property type="match status" value="1"/>
</dbReference>
<organism evidence="10 11">
    <name type="scientific">Fusarium torreyae</name>
    <dbReference type="NCBI Taxonomy" id="1237075"/>
    <lineage>
        <taxon>Eukaryota</taxon>
        <taxon>Fungi</taxon>
        <taxon>Dikarya</taxon>
        <taxon>Ascomycota</taxon>
        <taxon>Pezizomycotina</taxon>
        <taxon>Sordariomycetes</taxon>
        <taxon>Hypocreomycetidae</taxon>
        <taxon>Hypocreales</taxon>
        <taxon>Nectriaceae</taxon>
        <taxon>Fusarium</taxon>
    </lineage>
</organism>
<evidence type="ECO:0000256" key="8">
    <source>
        <dbReference type="ARBA" id="ARBA00023033"/>
    </source>
</evidence>
<keyword evidence="8" id="KW-0503">Monooxygenase</keyword>
<dbReference type="Pfam" id="PF00067">
    <property type="entry name" value="p450"/>
    <property type="match status" value="1"/>
</dbReference>
<dbReference type="InterPro" id="IPR001128">
    <property type="entry name" value="Cyt_P450"/>
</dbReference>
<evidence type="ECO:0000256" key="1">
    <source>
        <dbReference type="ARBA" id="ARBA00001971"/>
    </source>
</evidence>
<feature type="binding site" description="axial binding residue" evidence="9">
    <location>
        <position position="122"/>
    </location>
    <ligand>
        <name>heme</name>
        <dbReference type="ChEBI" id="CHEBI:30413"/>
    </ligand>
    <ligandPart>
        <name>Fe</name>
        <dbReference type="ChEBI" id="CHEBI:18248"/>
    </ligandPart>
</feature>
<keyword evidence="11" id="KW-1185">Reference proteome</keyword>
<evidence type="ECO:0000313" key="11">
    <source>
        <dbReference type="Proteomes" id="UP001152049"/>
    </source>
</evidence>
<dbReference type="InterPro" id="IPR050121">
    <property type="entry name" value="Cytochrome_P450_monoxygenase"/>
</dbReference>
<protein>
    <recommendedName>
        <fullName evidence="12">Cytochrome P450</fullName>
    </recommendedName>
</protein>
<evidence type="ECO:0000313" key="10">
    <source>
        <dbReference type="EMBL" id="KAJ4246002.1"/>
    </source>
</evidence>
<dbReference type="EMBL" id="JAOQAZ010000044">
    <property type="protein sequence ID" value="KAJ4246002.1"/>
    <property type="molecule type" value="Genomic_DNA"/>
</dbReference>
<sequence>MFEGHTPLDSRWQYGDITAEEISSELQLLNRLPYTTAVIKECLRLKPPLSSVRAGAPDFFLTRPETRQRLPSDGFVLWAASKAVHRHPAYWTEPDAFMPERWLTGVTTKNAWRPFELGPRACIGQELAMTELRMLLVMIVRDLEIIPQYNDTDLCVLGTQAYQVTMSEELTAHPRNGMPVQVELCQRRAS</sequence>
<proteinExistence type="inferred from homology"/>
<keyword evidence="6" id="KW-0560">Oxidoreductase</keyword>
<keyword evidence="7 9" id="KW-0408">Iron</keyword>
<evidence type="ECO:0000256" key="3">
    <source>
        <dbReference type="ARBA" id="ARBA00010617"/>
    </source>
</evidence>
<comment type="cofactor">
    <cofactor evidence="1 9">
        <name>heme</name>
        <dbReference type="ChEBI" id="CHEBI:30413"/>
    </cofactor>
</comment>
<name>A0A9W8V7E5_9HYPO</name>
<dbReference type="GO" id="GO:0005506">
    <property type="term" value="F:iron ion binding"/>
    <property type="evidence" value="ECO:0007669"/>
    <property type="project" value="InterPro"/>
</dbReference>
<dbReference type="PANTHER" id="PTHR24305">
    <property type="entry name" value="CYTOCHROME P450"/>
    <property type="match status" value="1"/>
</dbReference>
<comment type="caution">
    <text evidence="10">The sequence shown here is derived from an EMBL/GenBank/DDBJ whole genome shotgun (WGS) entry which is preliminary data.</text>
</comment>
<dbReference type="OrthoDB" id="10029320at2759"/>
<keyword evidence="4 9" id="KW-0349">Heme</keyword>
<dbReference type="GO" id="GO:0020037">
    <property type="term" value="F:heme binding"/>
    <property type="evidence" value="ECO:0007669"/>
    <property type="project" value="InterPro"/>
</dbReference>
<evidence type="ECO:0008006" key="12">
    <source>
        <dbReference type="Google" id="ProtNLM"/>
    </source>
</evidence>
<comment type="pathway">
    <text evidence="2">Secondary metabolite biosynthesis.</text>
</comment>
<evidence type="ECO:0000256" key="4">
    <source>
        <dbReference type="ARBA" id="ARBA00022617"/>
    </source>
</evidence>
<dbReference type="GO" id="GO:0016705">
    <property type="term" value="F:oxidoreductase activity, acting on paired donors, with incorporation or reduction of molecular oxygen"/>
    <property type="evidence" value="ECO:0007669"/>
    <property type="project" value="InterPro"/>
</dbReference>
<dbReference type="PRINTS" id="PR00385">
    <property type="entry name" value="P450"/>
</dbReference>
<evidence type="ECO:0000256" key="2">
    <source>
        <dbReference type="ARBA" id="ARBA00005179"/>
    </source>
</evidence>
<dbReference type="PRINTS" id="PR00465">
    <property type="entry name" value="EP450IV"/>
</dbReference>
<dbReference type="SUPFAM" id="SSF48264">
    <property type="entry name" value="Cytochrome P450"/>
    <property type="match status" value="1"/>
</dbReference>
<dbReference type="InterPro" id="IPR002403">
    <property type="entry name" value="Cyt_P450_E_grp-IV"/>
</dbReference>
<comment type="similarity">
    <text evidence="3">Belongs to the cytochrome P450 family.</text>
</comment>
<dbReference type="PANTHER" id="PTHR24305:SF107">
    <property type="entry name" value="P450, PUTATIVE (EUROFUNG)-RELATED"/>
    <property type="match status" value="1"/>
</dbReference>
<dbReference type="Proteomes" id="UP001152049">
    <property type="component" value="Unassembled WGS sequence"/>
</dbReference>
<reference evidence="10" key="1">
    <citation type="submission" date="2022-09" db="EMBL/GenBank/DDBJ databases">
        <title>Fusarium specimens isolated from Avocado Roots.</title>
        <authorList>
            <person name="Stajich J."/>
            <person name="Roper C."/>
            <person name="Heimlech-Rivalta G."/>
        </authorList>
    </citation>
    <scope>NUCLEOTIDE SEQUENCE</scope>
    <source>
        <strain evidence="10">CF00136</strain>
    </source>
</reference>
<evidence type="ECO:0000256" key="9">
    <source>
        <dbReference type="PIRSR" id="PIRSR602403-1"/>
    </source>
</evidence>
<evidence type="ECO:0000256" key="7">
    <source>
        <dbReference type="ARBA" id="ARBA00023004"/>
    </source>
</evidence>